<proteinExistence type="predicted"/>
<dbReference type="InterPro" id="IPR003613">
    <property type="entry name" value="Ubox_domain"/>
</dbReference>
<organism evidence="7 8">
    <name type="scientific">Tothia fuscella</name>
    <dbReference type="NCBI Taxonomy" id="1048955"/>
    <lineage>
        <taxon>Eukaryota</taxon>
        <taxon>Fungi</taxon>
        <taxon>Dikarya</taxon>
        <taxon>Ascomycota</taxon>
        <taxon>Pezizomycotina</taxon>
        <taxon>Dothideomycetes</taxon>
        <taxon>Pleosporomycetidae</taxon>
        <taxon>Venturiales</taxon>
        <taxon>Cylindrosympodiaceae</taxon>
        <taxon>Tothia</taxon>
    </lineage>
</organism>
<evidence type="ECO:0000313" key="8">
    <source>
        <dbReference type="Proteomes" id="UP000800235"/>
    </source>
</evidence>
<comment type="caution">
    <text evidence="7">The sequence shown here is derived from an EMBL/GenBank/DDBJ whole genome shotgun (WGS) entry which is preliminary data.</text>
</comment>
<feature type="domain" description="U-box" evidence="6">
    <location>
        <begin position="211"/>
        <end position="271"/>
    </location>
</feature>
<protein>
    <submittedName>
        <fullName evidence="7">U-box-domain-containing protein</fullName>
    </submittedName>
</protein>
<dbReference type="SMART" id="SM00504">
    <property type="entry name" value="Ubox"/>
    <property type="match status" value="1"/>
</dbReference>
<dbReference type="SMART" id="SM00028">
    <property type="entry name" value="TPR"/>
    <property type="match status" value="3"/>
</dbReference>
<evidence type="ECO:0000256" key="4">
    <source>
        <dbReference type="ARBA" id="ARBA00022786"/>
    </source>
</evidence>
<keyword evidence="8" id="KW-1185">Reference proteome</keyword>
<dbReference type="GO" id="GO:0005737">
    <property type="term" value="C:cytoplasm"/>
    <property type="evidence" value="ECO:0007669"/>
    <property type="project" value="TreeGrafter"/>
</dbReference>
<dbReference type="PANTHER" id="PTHR46803:SF2">
    <property type="entry name" value="E3 UBIQUITIN-PROTEIN LIGASE CHIP"/>
    <property type="match status" value="1"/>
</dbReference>
<evidence type="ECO:0000259" key="6">
    <source>
        <dbReference type="PROSITE" id="PS51698"/>
    </source>
</evidence>
<dbReference type="PROSITE" id="PS51698">
    <property type="entry name" value="U_BOX"/>
    <property type="match status" value="1"/>
</dbReference>
<evidence type="ECO:0000256" key="1">
    <source>
        <dbReference type="ARBA" id="ARBA00000900"/>
    </source>
</evidence>
<dbReference type="GO" id="GO:0003755">
    <property type="term" value="F:peptidyl-prolyl cis-trans isomerase activity"/>
    <property type="evidence" value="ECO:0007669"/>
    <property type="project" value="UniProtKB-KW"/>
</dbReference>
<evidence type="ECO:0000313" key="7">
    <source>
        <dbReference type="EMBL" id="KAF2433511.1"/>
    </source>
</evidence>
<dbReference type="OrthoDB" id="629492at2759"/>
<keyword evidence="5" id="KW-0697">Rotamase</keyword>
<dbReference type="Pfam" id="PF04564">
    <property type="entry name" value="U-box"/>
    <property type="match status" value="1"/>
</dbReference>
<dbReference type="GO" id="GO:0043161">
    <property type="term" value="P:proteasome-mediated ubiquitin-dependent protein catabolic process"/>
    <property type="evidence" value="ECO:0007669"/>
    <property type="project" value="TreeGrafter"/>
</dbReference>
<keyword evidence="4" id="KW-0833">Ubl conjugation pathway</keyword>
<dbReference type="Gene3D" id="1.25.40.10">
    <property type="entry name" value="Tetratricopeptide repeat domain"/>
    <property type="match status" value="1"/>
</dbReference>
<dbReference type="InterPro" id="IPR019734">
    <property type="entry name" value="TPR_rpt"/>
</dbReference>
<evidence type="ECO:0000256" key="3">
    <source>
        <dbReference type="ARBA" id="ARBA00022737"/>
    </source>
</evidence>
<dbReference type="AlphaFoldDB" id="A0A9P4NYP5"/>
<keyword evidence="5" id="KW-0413">Isomerase</keyword>
<gene>
    <name evidence="7" type="ORF">EJ08DRAFT_57009</name>
</gene>
<sequence length="330" mass="38270">MSPHLAEQLKQKGNSQFNEGNFDKAAVFYSQAIQQYSSNPLLYTNRANARLKLGLWSEVIDDCLRSIELEAVNNMKAYYFLAQAQFELRHPNEALTSAITAYDICSRSLTQTSSAFAIATFVIKCKRAKWDLRERDRLRRRSALLSELESHLTHTFNNDLSEVDQRQQSGELGTIGATEEKDALTKTHEAKISELRSIFAIADPGNMAKREVPEYLIDAISFEIMHDPVITKNGQSYERATIIEHLKRNPTDPLSREPLYIPELRPNLALKKACDDFWEGNHGWAYDCGVMTFTMMMMMRDWSFWDDTPFERFWFRCICPWILRWLLRTS</sequence>
<dbReference type="GO" id="GO:0000209">
    <property type="term" value="P:protein polyubiquitination"/>
    <property type="evidence" value="ECO:0007669"/>
    <property type="project" value="TreeGrafter"/>
</dbReference>
<accession>A0A9P4NYP5</accession>
<dbReference type="EMBL" id="MU007020">
    <property type="protein sequence ID" value="KAF2433511.1"/>
    <property type="molecule type" value="Genomic_DNA"/>
</dbReference>
<reference evidence="7" key="1">
    <citation type="journal article" date="2020" name="Stud. Mycol.">
        <title>101 Dothideomycetes genomes: a test case for predicting lifestyles and emergence of pathogens.</title>
        <authorList>
            <person name="Haridas S."/>
            <person name="Albert R."/>
            <person name="Binder M."/>
            <person name="Bloem J."/>
            <person name="Labutti K."/>
            <person name="Salamov A."/>
            <person name="Andreopoulos B."/>
            <person name="Baker S."/>
            <person name="Barry K."/>
            <person name="Bills G."/>
            <person name="Bluhm B."/>
            <person name="Cannon C."/>
            <person name="Castanera R."/>
            <person name="Culley D."/>
            <person name="Daum C."/>
            <person name="Ezra D."/>
            <person name="Gonzalez J."/>
            <person name="Henrissat B."/>
            <person name="Kuo A."/>
            <person name="Liang C."/>
            <person name="Lipzen A."/>
            <person name="Lutzoni F."/>
            <person name="Magnuson J."/>
            <person name="Mondo S."/>
            <person name="Nolan M."/>
            <person name="Ohm R."/>
            <person name="Pangilinan J."/>
            <person name="Park H.-J."/>
            <person name="Ramirez L."/>
            <person name="Alfaro M."/>
            <person name="Sun H."/>
            <person name="Tritt A."/>
            <person name="Yoshinaga Y."/>
            <person name="Zwiers L.-H."/>
            <person name="Turgeon B."/>
            <person name="Goodwin S."/>
            <person name="Spatafora J."/>
            <person name="Crous P."/>
            <person name="Grigoriev I."/>
        </authorList>
    </citation>
    <scope>NUCLEOTIDE SEQUENCE</scope>
    <source>
        <strain evidence="7">CBS 130266</strain>
    </source>
</reference>
<dbReference type="Proteomes" id="UP000800235">
    <property type="component" value="Unassembled WGS sequence"/>
</dbReference>
<comment type="catalytic activity">
    <reaction evidence="1">
        <text>S-ubiquitinyl-[E2 ubiquitin-conjugating enzyme]-L-cysteine + [acceptor protein]-L-lysine = [E2 ubiquitin-conjugating enzyme]-L-cysteine + N(6)-ubiquitinyl-[acceptor protein]-L-lysine.</text>
        <dbReference type="EC" id="2.3.2.27"/>
    </reaction>
</comment>
<dbReference type="InterPro" id="IPR041312">
    <property type="entry name" value="CHIP_TPR_N"/>
</dbReference>
<dbReference type="GO" id="GO:0006515">
    <property type="term" value="P:protein quality control for misfolded or incompletely synthesized proteins"/>
    <property type="evidence" value="ECO:0007669"/>
    <property type="project" value="TreeGrafter"/>
</dbReference>
<evidence type="ECO:0000256" key="5">
    <source>
        <dbReference type="ARBA" id="ARBA00023110"/>
    </source>
</evidence>
<dbReference type="InterPro" id="IPR011990">
    <property type="entry name" value="TPR-like_helical_dom_sf"/>
</dbReference>
<evidence type="ECO:0000256" key="2">
    <source>
        <dbReference type="ARBA" id="ARBA00022679"/>
    </source>
</evidence>
<dbReference type="Gene3D" id="3.30.40.10">
    <property type="entry name" value="Zinc/RING finger domain, C3HC4 (zinc finger)"/>
    <property type="match status" value="1"/>
</dbReference>
<dbReference type="InterPro" id="IPR013083">
    <property type="entry name" value="Znf_RING/FYVE/PHD"/>
</dbReference>
<dbReference type="GO" id="GO:0051087">
    <property type="term" value="F:protein-folding chaperone binding"/>
    <property type="evidence" value="ECO:0007669"/>
    <property type="project" value="TreeGrafter"/>
</dbReference>
<keyword evidence="3" id="KW-0677">Repeat</keyword>
<dbReference type="GO" id="GO:0071218">
    <property type="term" value="P:cellular response to misfolded protein"/>
    <property type="evidence" value="ECO:0007669"/>
    <property type="project" value="TreeGrafter"/>
</dbReference>
<dbReference type="GO" id="GO:0061630">
    <property type="term" value="F:ubiquitin protein ligase activity"/>
    <property type="evidence" value="ECO:0007669"/>
    <property type="project" value="UniProtKB-EC"/>
</dbReference>
<keyword evidence="2" id="KW-0808">Transferase</keyword>
<dbReference type="SUPFAM" id="SSF48452">
    <property type="entry name" value="TPR-like"/>
    <property type="match status" value="1"/>
</dbReference>
<name>A0A9P4NYP5_9PEZI</name>
<dbReference type="GO" id="GO:0045862">
    <property type="term" value="P:positive regulation of proteolysis"/>
    <property type="evidence" value="ECO:0007669"/>
    <property type="project" value="TreeGrafter"/>
</dbReference>
<dbReference type="PANTHER" id="PTHR46803">
    <property type="entry name" value="E3 UBIQUITIN-PROTEIN LIGASE CHIP"/>
    <property type="match status" value="1"/>
</dbReference>
<dbReference type="Pfam" id="PF18391">
    <property type="entry name" value="CHIP_TPR_N"/>
    <property type="match status" value="1"/>
</dbReference>
<dbReference type="SUPFAM" id="SSF57850">
    <property type="entry name" value="RING/U-box"/>
    <property type="match status" value="1"/>
</dbReference>